<dbReference type="InterPro" id="IPR037053">
    <property type="entry name" value="Phage_tail_collar_dom_sf"/>
</dbReference>
<evidence type="ECO:0000259" key="1">
    <source>
        <dbReference type="Pfam" id="PF07484"/>
    </source>
</evidence>
<reference evidence="2 3" key="1">
    <citation type="submission" date="2020-06" db="EMBL/GenBank/DDBJ databases">
        <title>Dyadobacter sandarakinus sp. nov., isolated from the soil of the Arctic Yellow River Station.</title>
        <authorList>
            <person name="Zhang Y."/>
            <person name="Peng F."/>
        </authorList>
    </citation>
    <scope>NUCLEOTIDE SEQUENCE [LARGE SCALE GENOMIC DNA]</scope>
    <source>
        <strain evidence="2 3">Q3-56</strain>
    </source>
</reference>
<dbReference type="InterPro" id="IPR011083">
    <property type="entry name" value="Phage_tail_collar_dom"/>
</dbReference>
<evidence type="ECO:0000313" key="3">
    <source>
        <dbReference type="Proteomes" id="UP000612680"/>
    </source>
</evidence>
<accession>A0ABX7I3R0</accession>
<dbReference type="RefSeq" id="WP_204660963.1">
    <property type="nucleotide sequence ID" value="NZ_CP056775.1"/>
</dbReference>
<evidence type="ECO:0000313" key="2">
    <source>
        <dbReference type="EMBL" id="QRR00202.1"/>
    </source>
</evidence>
<dbReference type="Pfam" id="PF07484">
    <property type="entry name" value="Collar"/>
    <property type="match status" value="1"/>
</dbReference>
<dbReference type="SUPFAM" id="SSF88874">
    <property type="entry name" value="Receptor-binding domain of short tail fibre protein gp12"/>
    <property type="match status" value="1"/>
</dbReference>
<dbReference type="Gene3D" id="3.90.1340.10">
    <property type="entry name" value="Phage tail collar domain"/>
    <property type="match status" value="1"/>
</dbReference>
<keyword evidence="3" id="KW-1185">Reference proteome</keyword>
<feature type="domain" description="Phage tail collar" evidence="1">
    <location>
        <begin position="8"/>
        <end position="61"/>
    </location>
</feature>
<proteinExistence type="predicted"/>
<dbReference type="EMBL" id="CP056775">
    <property type="protein sequence ID" value="QRR00202.1"/>
    <property type="molecule type" value="Genomic_DNA"/>
</dbReference>
<name>A0ABX7I3R0_9BACT</name>
<sequence>MEEPFLAEVRFVPARVAPEGWAWCDGREMLISEYPALFELLGTTYGGDGQYTFALPNLSGRKPVQLASHVACITVSGQHSGPFGLSDHIQSQDQTQSYHRTRFCIALRGVLPMYSGKPC</sequence>
<protein>
    <submittedName>
        <fullName evidence="2">Tail fiber protein</fullName>
    </submittedName>
</protein>
<dbReference type="Proteomes" id="UP000612680">
    <property type="component" value="Chromosome"/>
</dbReference>
<organism evidence="2 3">
    <name type="scientific">Dyadobacter sandarakinus</name>
    <dbReference type="NCBI Taxonomy" id="2747268"/>
    <lineage>
        <taxon>Bacteria</taxon>
        <taxon>Pseudomonadati</taxon>
        <taxon>Bacteroidota</taxon>
        <taxon>Cytophagia</taxon>
        <taxon>Cytophagales</taxon>
        <taxon>Spirosomataceae</taxon>
        <taxon>Dyadobacter</taxon>
    </lineage>
</organism>
<gene>
    <name evidence="2" type="ORF">HWI92_04430</name>
</gene>